<dbReference type="PROSITE" id="PS51257">
    <property type="entry name" value="PROKAR_LIPOPROTEIN"/>
    <property type="match status" value="1"/>
</dbReference>
<evidence type="ECO:0000313" key="1">
    <source>
        <dbReference type="EMBL" id="QHN39591.1"/>
    </source>
</evidence>
<dbReference type="SUPFAM" id="SSF53850">
    <property type="entry name" value="Periplasmic binding protein-like II"/>
    <property type="match status" value="1"/>
</dbReference>
<dbReference type="RefSeq" id="WP_005183257.1">
    <property type="nucleotide sequence ID" value="NZ_CP045804.1"/>
</dbReference>
<dbReference type="Gene3D" id="3.90.76.10">
    <property type="entry name" value="Dipeptide-binding Protein, Domain 1"/>
    <property type="match status" value="1"/>
</dbReference>
<sequence>MTARPRRIVVRLLALVVVTVTGAGLVTACSKDDRPPTIDYIVDAGLTTYNANTVSGNADGALMALTRVLPGFSLLGDQGQVMPDRDVGTVTAISQAPLTLRYTFTPEAVFSDGTPLDCDDLLLAWAAMSGRFPGFTPATTAGYRDIRRVDCRAGAKTATVVFAAGRVYRDWLSLFGAGTLLPAHVVARKAGVGDIVAAIRGNDPATIRKLAKVWNTGFTFGDGELDPADFPSSGPFAISAADPDEGLVLVPNDKWWADAPATTRIAIRRARHDLAALTSGDFDVADVAAGIVDGEISDPAASKAPAAGAPTAGAALSIDELVLSQRGVFSDVRVRQAFALCVPRPDIATRFGAGSPVWSLRTQVPGDAFATQLNGQVGRRYARPDIIRARELLDEAVASGVQGIGSGAGTRATVRIGYRTPHARDKALVELIASSCRKAGIEVTDAGSDDLAPTSLGKRTDALLISSGAGFAASGAASPIRDSYRLRAGDPLNLAAADDPAVSQAVDRLSVVTGATGQLEAIRTIETGAWSSMLSIPLVITPRVYRSGDQVLHVVPGRGRNGTGWNMDRWTLTE</sequence>
<dbReference type="Pfam" id="PF00496">
    <property type="entry name" value="SBP_bac_5"/>
    <property type="match status" value="1"/>
</dbReference>
<protein>
    <submittedName>
        <fullName evidence="1">ABC transporter substrate-binding protein</fullName>
    </submittedName>
</protein>
<dbReference type="EMBL" id="CP045810">
    <property type="protein sequence ID" value="QHN39591.1"/>
    <property type="molecule type" value="Genomic_DNA"/>
</dbReference>
<dbReference type="PANTHER" id="PTHR30290">
    <property type="entry name" value="PERIPLASMIC BINDING COMPONENT OF ABC TRANSPORTER"/>
    <property type="match status" value="1"/>
</dbReference>
<reference evidence="1" key="1">
    <citation type="journal article" date="2021" name="Nat. Microbiol.">
        <title>Cocultivation of an ultrasmall environmental parasitic bacterium with lytic ability against bacteria associated with wastewater foams.</title>
        <authorList>
            <person name="Batinovic S."/>
            <person name="Rose J.J.A."/>
            <person name="Ratcliffe J."/>
            <person name="Seviour R.J."/>
            <person name="Petrovski S."/>
        </authorList>
    </citation>
    <scope>NUCLEOTIDE SEQUENCE</scope>
    <source>
        <strain evidence="1">CON44</strain>
    </source>
</reference>
<dbReference type="InterPro" id="IPR000914">
    <property type="entry name" value="SBP_5_dom"/>
</dbReference>
<dbReference type="GO" id="GO:1904680">
    <property type="term" value="F:peptide transmembrane transporter activity"/>
    <property type="evidence" value="ECO:0007669"/>
    <property type="project" value="TreeGrafter"/>
</dbReference>
<dbReference type="AlphaFoldDB" id="A0A857ME26"/>
<dbReference type="InterPro" id="IPR039424">
    <property type="entry name" value="SBP_5"/>
</dbReference>
<organism evidence="1">
    <name type="scientific">Gordonia amarae</name>
    <dbReference type="NCBI Taxonomy" id="36821"/>
    <lineage>
        <taxon>Bacteria</taxon>
        <taxon>Bacillati</taxon>
        <taxon>Actinomycetota</taxon>
        <taxon>Actinomycetes</taxon>
        <taxon>Mycobacteriales</taxon>
        <taxon>Gordoniaceae</taxon>
        <taxon>Gordonia</taxon>
    </lineage>
</organism>
<dbReference type="GO" id="GO:0015833">
    <property type="term" value="P:peptide transport"/>
    <property type="evidence" value="ECO:0007669"/>
    <property type="project" value="TreeGrafter"/>
</dbReference>
<accession>A0A857ME26</accession>
<dbReference type="PANTHER" id="PTHR30290:SF65">
    <property type="entry name" value="MONOACYL PHOSPHATIDYLINOSITOL TETRAMANNOSIDE-BINDING PROTEIN LPQW-RELATED"/>
    <property type="match status" value="1"/>
</dbReference>
<proteinExistence type="predicted"/>
<dbReference type="Gene3D" id="3.40.190.10">
    <property type="entry name" value="Periplasmic binding protein-like II"/>
    <property type="match status" value="1"/>
</dbReference>
<gene>
    <name evidence="1" type="ORF">GII30_10860</name>
</gene>
<name>A0A857ME26_9ACTN</name>
<dbReference type="Gene3D" id="3.10.105.10">
    <property type="entry name" value="Dipeptide-binding Protein, Domain 3"/>
    <property type="match status" value="1"/>
</dbReference>